<gene>
    <name evidence="1" type="ORF">BpHYR1_040937</name>
</gene>
<dbReference type="AlphaFoldDB" id="A0A3M7STP3"/>
<evidence type="ECO:0000313" key="2">
    <source>
        <dbReference type="Proteomes" id="UP000276133"/>
    </source>
</evidence>
<comment type="caution">
    <text evidence="1">The sequence shown here is derived from an EMBL/GenBank/DDBJ whole genome shotgun (WGS) entry which is preliminary data.</text>
</comment>
<dbReference type="Proteomes" id="UP000276133">
    <property type="component" value="Unassembled WGS sequence"/>
</dbReference>
<evidence type="ECO:0000313" key="1">
    <source>
        <dbReference type="EMBL" id="RNA39116.1"/>
    </source>
</evidence>
<proteinExistence type="predicted"/>
<sequence length="92" mass="10424">MQDRSASFGKIPPALLTVELNTQSTSTLGVKILTLLTFANLNLRKNSSFQRNKEVANLAALCEKIDACVLENKHMQLVDWILLTTWKIKYFI</sequence>
<protein>
    <submittedName>
        <fullName evidence="1">Uncharacterized protein</fullName>
    </submittedName>
</protein>
<reference evidence="1 2" key="1">
    <citation type="journal article" date="2018" name="Sci. Rep.">
        <title>Genomic signatures of local adaptation to the degree of environmental predictability in rotifers.</title>
        <authorList>
            <person name="Franch-Gras L."/>
            <person name="Hahn C."/>
            <person name="Garcia-Roger E.M."/>
            <person name="Carmona M.J."/>
            <person name="Serra M."/>
            <person name="Gomez A."/>
        </authorList>
    </citation>
    <scope>NUCLEOTIDE SEQUENCE [LARGE SCALE GENOMIC DNA]</scope>
    <source>
        <strain evidence="1">HYR1</strain>
    </source>
</reference>
<accession>A0A3M7STP3</accession>
<name>A0A3M7STP3_BRAPC</name>
<dbReference type="EMBL" id="REGN01000788">
    <property type="protein sequence ID" value="RNA39116.1"/>
    <property type="molecule type" value="Genomic_DNA"/>
</dbReference>
<keyword evidence="2" id="KW-1185">Reference proteome</keyword>
<organism evidence="1 2">
    <name type="scientific">Brachionus plicatilis</name>
    <name type="common">Marine rotifer</name>
    <name type="synonym">Brachionus muelleri</name>
    <dbReference type="NCBI Taxonomy" id="10195"/>
    <lineage>
        <taxon>Eukaryota</taxon>
        <taxon>Metazoa</taxon>
        <taxon>Spiralia</taxon>
        <taxon>Gnathifera</taxon>
        <taxon>Rotifera</taxon>
        <taxon>Eurotatoria</taxon>
        <taxon>Monogononta</taxon>
        <taxon>Pseudotrocha</taxon>
        <taxon>Ploima</taxon>
        <taxon>Brachionidae</taxon>
        <taxon>Brachionus</taxon>
    </lineage>
</organism>